<name>W9JEI5_FUSOX</name>
<dbReference type="GO" id="GO:0005737">
    <property type="term" value="C:cytoplasm"/>
    <property type="evidence" value="ECO:0007669"/>
    <property type="project" value="TreeGrafter"/>
</dbReference>
<dbReference type="AlphaFoldDB" id="W9JEI5"/>
<dbReference type="Pfam" id="PF00300">
    <property type="entry name" value="His_Phos_1"/>
    <property type="match status" value="1"/>
</dbReference>
<dbReference type="SUPFAM" id="SSF53254">
    <property type="entry name" value="Phosphoglycerate mutase-like"/>
    <property type="match status" value="1"/>
</dbReference>
<dbReference type="InterPro" id="IPR013078">
    <property type="entry name" value="His_Pase_superF_clade-1"/>
</dbReference>
<dbReference type="HOGENOM" id="CLU_039184_1_0_1"/>
<dbReference type="InterPro" id="IPR029033">
    <property type="entry name" value="His_PPase_superfam"/>
</dbReference>
<dbReference type="VEuPathDB" id="FungiDB:FOZG_18172"/>
<proteinExistence type="predicted"/>
<reference evidence="1" key="1">
    <citation type="submission" date="2011-06" db="EMBL/GenBank/DDBJ databases">
        <title>The Genome Sequence of Fusarium oxysporum Fo47.</title>
        <authorList>
            <consortium name="The Broad Institute Genome Sequencing Platform"/>
            <person name="Ma L.-J."/>
            <person name="Gale L.R."/>
            <person name="Schwartz D.C."/>
            <person name="Zhou S."/>
            <person name="Corby-Kistler H."/>
            <person name="Young S.K."/>
            <person name="Zeng Q."/>
            <person name="Gargeya S."/>
            <person name="Fitzgerald M."/>
            <person name="Haas B."/>
            <person name="Abouelleil A."/>
            <person name="Alvarado L."/>
            <person name="Arachchi H.M."/>
            <person name="Berlin A."/>
            <person name="Brown A."/>
            <person name="Chapman S.B."/>
            <person name="Chen Z."/>
            <person name="Dunbar C."/>
            <person name="Freedman E."/>
            <person name="Gearin G."/>
            <person name="Gellesch M."/>
            <person name="Goldberg J."/>
            <person name="Griggs A."/>
            <person name="Gujja S."/>
            <person name="Heiman D."/>
            <person name="Howarth C."/>
            <person name="Larson L."/>
            <person name="Lui A."/>
            <person name="MacDonald P.J.P."/>
            <person name="Mehta T."/>
            <person name="Montmayeur A."/>
            <person name="Murphy C."/>
            <person name="Neiman D."/>
            <person name="Pearson M."/>
            <person name="Priest M."/>
            <person name="Roberts A."/>
            <person name="Saif S."/>
            <person name="Shea T."/>
            <person name="Shenoy N."/>
            <person name="Sisk P."/>
            <person name="Stolte C."/>
            <person name="Sykes S."/>
            <person name="Wortman J."/>
            <person name="Nusbaum C."/>
            <person name="Birren B."/>
        </authorList>
    </citation>
    <scope>NUCLEOTIDE SEQUENCE [LARGE SCALE GENOMIC DNA]</scope>
    <source>
        <strain evidence="1">Fo47</strain>
    </source>
</reference>
<dbReference type="GO" id="GO:0016791">
    <property type="term" value="F:phosphatase activity"/>
    <property type="evidence" value="ECO:0007669"/>
    <property type="project" value="TreeGrafter"/>
</dbReference>
<protein>
    <submittedName>
        <fullName evidence="1">Uncharacterized protein</fullName>
    </submittedName>
</protein>
<sequence>MPPIIHCVRHGQGVHNLSYANHDLPDPELTPLGEEQAQALTTRFPELANNVELIISSPLQRTIQTALLAFPSKLKAGMQVLAWSEVQEASDLICDTGSHLPDIKARFYGLPVDFSLIEPDWYLKQGKWAPTAACLLERAQLARQWLSERPEAEIVVISHDCFLHFLTDDWVNAMNPQATDWANAEVRSFTLASDMSGGCSLDETEGSRMRRGCKQLALTKEQQLELRDTVLKTWIEWGVIRG</sequence>
<dbReference type="SMART" id="SM00855">
    <property type="entry name" value="PGAM"/>
    <property type="match status" value="1"/>
</dbReference>
<dbReference type="Gene3D" id="3.40.50.1240">
    <property type="entry name" value="Phosphoglycerate mutase-like"/>
    <property type="match status" value="1"/>
</dbReference>
<accession>W9JEI5</accession>
<dbReference type="PANTHER" id="PTHR48100">
    <property type="entry name" value="BROAD-SPECIFICITY PHOSPHATASE YOR283W-RELATED"/>
    <property type="match status" value="1"/>
</dbReference>
<organism evidence="1">
    <name type="scientific">Fusarium oxysporum Fo47</name>
    <dbReference type="NCBI Taxonomy" id="660027"/>
    <lineage>
        <taxon>Eukaryota</taxon>
        <taxon>Fungi</taxon>
        <taxon>Dikarya</taxon>
        <taxon>Ascomycota</taxon>
        <taxon>Pezizomycotina</taxon>
        <taxon>Sordariomycetes</taxon>
        <taxon>Hypocreomycetidae</taxon>
        <taxon>Hypocreales</taxon>
        <taxon>Nectriaceae</taxon>
        <taxon>Fusarium</taxon>
        <taxon>Fusarium oxysporum species complex</taxon>
    </lineage>
</organism>
<dbReference type="EMBL" id="JH717935">
    <property type="protein sequence ID" value="EWZ28105.1"/>
    <property type="molecule type" value="Genomic_DNA"/>
</dbReference>
<dbReference type="Proteomes" id="UP000030766">
    <property type="component" value="Unassembled WGS sequence"/>
</dbReference>
<gene>
    <name evidence="1" type="ORF">FOZG_18172</name>
</gene>
<dbReference type="CDD" id="cd07067">
    <property type="entry name" value="HP_PGM_like"/>
    <property type="match status" value="1"/>
</dbReference>
<dbReference type="PANTHER" id="PTHR48100:SF54">
    <property type="entry name" value="PHOSPHATASE SPAC5H10.03-RELATED"/>
    <property type="match status" value="1"/>
</dbReference>
<evidence type="ECO:0000313" key="1">
    <source>
        <dbReference type="EMBL" id="EWZ28105.1"/>
    </source>
</evidence>
<dbReference type="InterPro" id="IPR050275">
    <property type="entry name" value="PGM_Phosphatase"/>
</dbReference>
<reference evidence="1" key="2">
    <citation type="submission" date="2012-06" db="EMBL/GenBank/DDBJ databases">
        <title>Annotation of the Genome Sequence of Fusarium oxysporum Fo47.</title>
        <authorList>
            <consortium name="The Broad Institute Genomics Platform"/>
            <person name="Ma L.-J."/>
            <person name="Corby-Kistler H."/>
            <person name="Broz K."/>
            <person name="Gale L.R."/>
            <person name="Jonkers W."/>
            <person name="O'Donnell K."/>
            <person name="Ploetz R."/>
            <person name="Steinberg C."/>
            <person name="Schwartz D.C."/>
            <person name="VanEtten H."/>
            <person name="Zhou S."/>
            <person name="Young S.K."/>
            <person name="Zeng Q."/>
            <person name="Gargeya S."/>
            <person name="Fitzgerald M."/>
            <person name="Abouelleil A."/>
            <person name="Alvarado L."/>
            <person name="Chapman S.B."/>
            <person name="Gainer-Dewar J."/>
            <person name="Goldberg J."/>
            <person name="Griggs A."/>
            <person name="Gujja S."/>
            <person name="Hansen M."/>
            <person name="Howarth C."/>
            <person name="Imamovic A."/>
            <person name="Ireland A."/>
            <person name="Larimer J."/>
            <person name="McCowan C."/>
            <person name="Murphy C."/>
            <person name="Pearson M."/>
            <person name="Poon T.W."/>
            <person name="Priest M."/>
            <person name="Roberts A."/>
            <person name="Saif S."/>
            <person name="Shea T."/>
            <person name="Sykes S."/>
            <person name="Wortman J."/>
            <person name="Nusbaum C."/>
            <person name="Birren B."/>
        </authorList>
    </citation>
    <scope>NUCLEOTIDE SEQUENCE</scope>
    <source>
        <strain evidence="1">Fo47</strain>
    </source>
</reference>